<gene>
    <name evidence="20" type="ORF">BFP71_10720</name>
</gene>
<dbReference type="Gene3D" id="2.60.40.1120">
    <property type="entry name" value="Carboxypeptidase-like, regulatory domain"/>
    <property type="match status" value="1"/>
</dbReference>
<dbReference type="Gene3D" id="2.170.130.10">
    <property type="entry name" value="TonB-dependent receptor, plug domain"/>
    <property type="match status" value="1"/>
</dbReference>
<comment type="similarity">
    <text evidence="17">Belongs to the TonB-dependent receptor family.</text>
</comment>
<dbReference type="GO" id="GO:0046872">
    <property type="term" value="F:metal ion binding"/>
    <property type="evidence" value="ECO:0007669"/>
    <property type="project" value="UniProtKB-KW"/>
</dbReference>
<dbReference type="Gene3D" id="2.40.170.20">
    <property type="entry name" value="TonB-dependent receptor, beta-barrel domain"/>
    <property type="match status" value="1"/>
</dbReference>
<evidence type="ECO:0000256" key="1">
    <source>
        <dbReference type="ARBA" id="ARBA00001946"/>
    </source>
</evidence>
<keyword evidence="14 17" id="KW-0998">Cell outer membrane</keyword>
<keyword evidence="18" id="KW-0732">Signal</keyword>
<dbReference type="AlphaFoldDB" id="A0A1E5T2F0"/>
<dbReference type="InterPro" id="IPR004436">
    <property type="entry name" value="Isocitrate_DH_NADP_mono"/>
</dbReference>
<feature type="domain" description="TonB-dependent receptor plug" evidence="19">
    <location>
        <begin position="121"/>
        <end position="221"/>
    </location>
</feature>
<evidence type="ECO:0000256" key="2">
    <source>
        <dbReference type="ARBA" id="ARBA00004571"/>
    </source>
</evidence>
<dbReference type="SUPFAM" id="SSF49464">
    <property type="entry name" value="Carboxypeptidase regulatory domain-like"/>
    <property type="match status" value="1"/>
</dbReference>
<reference evidence="20 21" key="1">
    <citation type="submission" date="2016-08" db="EMBL/GenBank/DDBJ databases">
        <title>Draft genome of Fabibacter sp. strain SK-8.</title>
        <authorList>
            <person name="Wong S.-K."/>
            <person name="Hamasaki K."/>
            <person name="Yoshizawa S."/>
        </authorList>
    </citation>
    <scope>NUCLEOTIDE SEQUENCE [LARGE SCALE GENOMIC DNA]</scope>
    <source>
        <strain evidence="20 21">SK-8</strain>
    </source>
</reference>
<evidence type="ECO:0000256" key="7">
    <source>
        <dbReference type="ARBA" id="ARBA00022532"/>
    </source>
</evidence>
<dbReference type="GO" id="GO:0006099">
    <property type="term" value="P:tricarboxylic acid cycle"/>
    <property type="evidence" value="ECO:0007669"/>
    <property type="project" value="UniProtKB-KW"/>
</dbReference>
<dbReference type="InterPro" id="IPR008969">
    <property type="entry name" value="CarboxyPept-like_regulatory"/>
</dbReference>
<evidence type="ECO:0000313" key="21">
    <source>
        <dbReference type="Proteomes" id="UP000095552"/>
    </source>
</evidence>
<dbReference type="PANTHER" id="PTHR36999">
    <property type="entry name" value="ISOCITRATE DEHYDROGENASE [NADP]"/>
    <property type="match status" value="1"/>
</dbReference>
<keyword evidence="12" id="KW-0560">Oxidoreductase</keyword>
<dbReference type="Pfam" id="PF07715">
    <property type="entry name" value="Plug"/>
    <property type="match status" value="1"/>
</dbReference>
<dbReference type="EMBL" id="MDGQ01000005">
    <property type="protein sequence ID" value="OEK05542.1"/>
    <property type="molecule type" value="Genomic_DNA"/>
</dbReference>
<dbReference type="EC" id="1.1.1.42" evidence="3"/>
<dbReference type="InterPro" id="IPR036942">
    <property type="entry name" value="Beta-barrel_TonB_sf"/>
</dbReference>
<evidence type="ECO:0000256" key="6">
    <source>
        <dbReference type="ARBA" id="ARBA00022452"/>
    </source>
</evidence>
<keyword evidence="8 17" id="KW-0812">Transmembrane</keyword>
<dbReference type="Proteomes" id="UP000095552">
    <property type="component" value="Unassembled WGS sequence"/>
</dbReference>
<dbReference type="InterPro" id="IPR037066">
    <property type="entry name" value="Plug_dom_sf"/>
</dbReference>
<keyword evidence="21" id="KW-1185">Reference proteome</keyword>
<evidence type="ECO:0000256" key="8">
    <source>
        <dbReference type="ARBA" id="ARBA00022692"/>
    </source>
</evidence>
<accession>A0A1E5T2F0</accession>
<proteinExistence type="inferred from homology"/>
<dbReference type="InterPro" id="IPR012910">
    <property type="entry name" value="Plug_dom"/>
</dbReference>
<keyword evidence="13 17" id="KW-0472">Membrane</keyword>
<organism evidence="20 21">
    <name type="scientific">Roseivirga misakiensis</name>
    <dbReference type="NCBI Taxonomy" id="1563681"/>
    <lineage>
        <taxon>Bacteria</taxon>
        <taxon>Pseudomonadati</taxon>
        <taxon>Bacteroidota</taxon>
        <taxon>Cytophagia</taxon>
        <taxon>Cytophagales</taxon>
        <taxon>Roseivirgaceae</taxon>
        <taxon>Roseivirga</taxon>
    </lineage>
</organism>
<evidence type="ECO:0000313" key="20">
    <source>
        <dbReference type="EMBL" id="OEK05542.1"/>
    </source>
</evidence>
<keyword evidence="11" id="KW-0521">NADP</keyword>
<evidence type="ECO:0000256" key="5">
    <source>
        <dbReference type="ARBA" id="ARBA00022448"/>
    </source>
</evidence>
<dbReference type="GO" id="GO:0004450">
    <property type="term" value="F:isocitrate dehydrogenase (NADP+) activity"/>
    <property type="evidence" value="ECO:0007669"/>
    <property type="project" value="UniProtKB-EC"/>
</dbReference>
<comment type="caution">
    <text evidence="20">The sequence shown here is derived from an EMBL/GenBank/DDBJ whole genome shotgun (WGS) entry which is preliminary data.</text>
</comment>
<dbReference type="GO" id="GO:0006097">
    <property type="term" value="P:glyoxylate cycle"/>
    <property type="evidence" value="ECO:0007669"/>
    <property type="project" value="UniProtKB-KW"/>
</dbReference>
<evidence type="ECO:0000256" key="14">
    <source>
        <dbReference type="ARBA" id="ARBA00023237"/>
    </source>
</evidence>
<evidence type="ECO:0000256" key="12">
    <source>
        <dbReference type="ARBA" id="ARBA00023002"/>
    </source>
</evidence>
<keyword evidence="4" id="KW-0329">Glyoxylate bypass</keyword>
<evidence type="ECO:0000256" key="3">
    <source>
        <dbReference type="ARBA" id="ARBA00013013"/>
    </source>
</evidence>
<evidence type="ECO:0000256" key="4">
    <source>
        <dbReference type="ARBA" id="ARBA00022435"/>
    </source>
</evidence>
<evidence type="ECO:0000256" key="10">
    <source>
        <dbReference type="ARBA" id="ARBA00022842"/>
    </source>
</evidence>
<comment type="similarity">
    <text evidence="16">Belongs to the monomeric-type IDH family.</text>
</comment>
<evidence type="ECO:0000256" key="11">
    <source>
        <dbReference type="ARBA" id="ARBA00022857"/>
    </source>
</evidence>
<keyword evidence="9" id="KW-0479">Metal-binding</keyword>
<name>A0A1E5T2F0_9BACT</name>
<comment type="subcellular location">
    <subcellularLocation>
        <location evidence="2 17">Cell outer membrane</location>
        <topology evidence="2 17">Multi-pass membrane protein</topology>
    </subcellularLocation>
</comment>
<evidence type="ECO:0000256" key="15">
    <source>
        <dbReference type="ARBA" id="ARBA00023554"/>
    </source>
</evidence>
<comment type="cofactor">
    <cofactor evidence="1">
        <name>Mg(2+)</name>
        <dbReference type="ChEBI" id="CHEBI:18420"/>
    </cofactor>
</comment>
<comment type="catalytic activity">
    <reaction evidence="15">
        <text>D-threo-isocitrate + NADP(+) = 2-oxoglutarate + CO2 + NADPH</text>
        <dbReference type="Rhea" id="RHEA:19629"/>
        <dbReference type="ChEBI" id="CHEBI:15562"/>
        <dbReference type="ChEBI" id="CHEBI:16526"/>
        <dbReference type="ChEBI" id="CHEBI:16810"/>
        <dbReference type="ChEBI" id="CHEBI:57783"/>
        <dbReference type="ChEBI" id="CHEBI:58349"/>
        <dbReference type="EC" id="1.1.1.42"/>
    </reaction>
</comment>
<evidence type="ECO:0000256" key="13">
    <source>
        <dbReference type="ARBA" id="ARBA00023136"/>
    </source>
</evidence>
<keyword evidence="7" id="KW-0816">Tricarboxylic acid cycle</keyword>
<protein>
    <recommendedName>
        <fullName evidence="3">isocitrate dehydrogenase (NADP(+))</fullName>
        <ecNumber evidence="3">1.1.1.42</ecNumber>
    </recommendedName>
</protein>
<evidence type="ECO:0000256" key="16">
    <source>
        <dbReference type="ARBA" id="ARBA00046318"/>
    </source>
</evidence>
<keyword evidence="5 17" id="KW-0813">Transport</keyword>
<keyword evidence="10" id="KW-0460">Magnesium</keyword>
<sequence>MLKLVGIVILFGLSASSLSGQTQKVTVKGRIREASSGEDLISATVYVQEMGTGVVSNPYGFYSVVLRPGKYTFKVSFIGFETIVKQVEVKEDLELNFDMKEQIDELEEVVVYAESEDENVKSTKMSIAKIDAGTIKQLPTVFGEADVIKSIQLLPGVSSNGETSGGFNVRGGAADQNLVLLDEATIFNTSHLFGLVSVFNADAIKDVTLYKGGIPSIYGGRLSSVLDVRQKDGNSKELSGSAGIGLLSSRLNLEGPIDNGNGSFLVAGRRSYVDLFLPSILDDAPTVYFYDLNLKANYTFNADNRLFLSGYFGRDNLSVDDFVNNDWGNLAFNMRYNKVLNDKLFSNFSFIYSDYRYNFDILRSDGYSWEAHIENFNLKSDFTLFQEGENQIDFGASLLYYDFNPGDISPNEESATLGTTLDPKYALEPALYINAKRTIGPKFSIEAGLRFSSFFRLGEEEIRQYANDQPVVYNAALGRYEQGTVVGTKQYESGEVIADFYNLEPRLALTYQLDGESSLKASYNRTTQYIHLISNSTSPTALNIWTPSGPFLEPQLSDQVALGYFRNFKNNMYEASVEAYYKDMQNQVDYVDGADIQLNNNLETELLSGRGRAYGLELYVKKNKGRFTGWMSYTLSRSERQVDGAGTGGPGINNGEYYASNFDKTHDLSLTGMYKLNENLMLSANFIYQTGMPINYPESRYEFGGIVGANFESRNQSRITDNHRLDISITMNTKKKPKWDGSWTFSIYNLYNNQNAYDVTFSPTGADRGADISRFFIDRYSTQATQTYIGMFPNITYNLKF</sequence>
<dbReference type="GO" id="GO:0009279">
    <property type="term" value="C:cell outer membrane"/>
    <property type="evidence" value="ECO:0007669"/>
    <property type="project" value="UniProtKB-SubCell"/>
</dbReference>
<evidence type="ECO:0000256" key="17">
    <source>
        <dbReference type="PROSITE-ProRule" id="PRU01360"/>
    </source>
</evidence>
<dbReference type="PANTHER" id="PTHR36999:SF1">
    <property type="entry name" value="ISOCITRATE DEHYDROGENASE (NADP(+))"/>
    <property type="match status" value="1"/>
</dbReference>
<dbReference type="OrthoDB" id="9758870at2"/>
<evidence type="ECO:0000259" key="19">
    <source>
        <dbReference type="Pfam" id="PF07715"/>
    </source>
</evidence>
<dbReference type="SUPFAM" id="SSF56935">
    <property type="entry name" value="Porins"/>
    <property type="match status" value="1"/>
</dbReference>
<evidence type="ECO:0000256" key="9">
    <source>
        <dbReference type="ARBA" id="ARBA00022723"/>
    </source>
</evidence>
<dbReference type="STRING" id="1563681.BFP71_10720"/>
<feature type="signal peptide" evidence="18">
    <location>
        <begin position="1"/>
        <end position="19"/>
    </location>
</feature>
<feature type="chain" id="PRO_5009185871" description="isocitrate dehydrogenase (NADP(+))" evidence="18">
    <location>
        <begin position="20"/>
        <end position="801"/>
    </location>
</feature>
<dbReference type="Pfam" id="PF13715">
    <property type="entry name" value="CarbopepD_reg_2"/>
    <property type="match status" value="1"/>
</dbReference>
<dbReference type="InterPro" id="IPR039426">
    <property type="entry name" value="TonB-dep_rcpt-like"/>
</dbReference>
<dbReference type="PROSITE" id="PS52016">
    <property type="entry name" value="TONB_DEPENDENT_REC_3"/>
    <property type="match status" value="1"/>
</dbReference>
<keyword evidence="6 17" id="KW-1134">Transmembrane beta strand</keyword>
<evidence type="ECO:0000256" key="18">
    <source>
        <dbReference type="SAM" id="SignalP"/>
    </source>
</evidence>